<evidence type="ECO:0000313" key="3">
    <source>
        <dbReference type="Proteomes" id="UP000669060"/>
    </source>
</evidence>
<dbReference type="RefSeq" id="WP_208316329.1">
    <property type="nucleotide sequence ID" value="NZ_JAELYA010000010.1"/>
</dbReference>
<keyword evidence="1" id="KW-1133">Transmembrane helix</keyword>
<keyword evidence="1" id="KW-0472">Membrane</keyword>
<evidence type="ECO:0000256" key="1">
    <source>
        <dbReference type="SAM" id="Phobius"/>
    </source>
</evidence>
<evidence type="ECO:0000313" key="2">
    <source>
        <dbReference type="EMBL" id="MBO3277942.1"/>
    </source>
</evidence>
<feature type="transmembrane region" description="Helical" evidence="1">
    <location>
        <begin position="41"/>
        <end position="59"/>
    </location>
</feature>
<comment type="caution">
    <text evidence="2">The sequence shown here is derived from an EMBL/GenBank/DDBJ whole genome shotgun (WGS) entry which is preliminary data.</text>
</comment>
<gene>
    <name evidence="2" type="ORF">JFY56_22225</name>
</gene>
<dbReference type="EMBL" id="JAELYA010000010">
    <property type="protein sequence ID" value="MBO3277942.1"/>
    <property type="molecule type" value="Genomic_DNA"/>
</dbReference>
<accession>A0ABS3TW93</accession>
<protein>
    <submittedName>
        <fullName evidence="2">Protein DnrP</fullName>
    </submittedName>
</protein>
<proteinExistence type="predicted"/>
<keyword evidence="3" id="KW-1185">Reference proteome</keyword>
<reference evidence="2 3" key="1">
    <citation type="submission" date="2020-12" db="EMBL/GenBank/DDBJ databases">
        <title>Pseudomonas schmalbachii sp. nov. isolated from millipede gut.</title>
        <authorList>
            <person name="Shelomi M."/>
        </authorList>
    </citation>
    <scope>NUCLEOTIDE SEQUENCE [LARGE SCALE GENOMIC DNA]</scope>
    <source>
        <strain evidence="2 3">Milli4</strain>
    </source>
</reference>
<dbReference type="Proteomes" id="UP000669060">
    <property type="component" value="Unassembled WGS sequence"/>
</dbReference>
<organism evidence="2 3">
    <name type="scientific">Pseudomonas schmalbachii</name>
    <dbReference type="NCBI Taxonomy" id="2816993"/>
    <lineage>
        <taxon>Bacteria</taxon>
        <taxon>Pseudomonadati</taxon>
        <taxon>Pseudomonadota</taxon>
        <taxon>Gammaproteobacteria</taxon>
        <taxon>Pseudomonadales</taxon>
        <taxon>Pseudomonadaceae</taxon>
        <taxon>Pseudomonas</taxon>
    </lineage>
</organism>
<sequence length="65" mass="7702">MRHCLYCQHNSPTDLRDCPQCGMPLPDATMNAQLRQRQRRFFWFCVGLALFCLVMMLWLPRTILG</sequence>
<name>A0ABS3TW93_9PSED</name>
<keyword evidence="1" id="KW-0812">Transmembrane</keyword>